<feature type="non-terminal residue" evidence="5">
    <location>
        <position position="1"/>
    </location>
</feature>
<organism evidence="5">
    <name type="scientific">marine metagenome</name>
    <dbReference type="NCBI Taxonomy" id="408172"/>
    <lineage>
        <taxon>unclassified sequences</taxon>
        <taxon>metagenomes</taxon>
        <taxon>ecological metagenomes</taxon>
    </lineage>
</organism>
<evidence type="ECO:0000259" key="4">
    <source>
        <dbReference type="SMART" id="SM00491"/>
    </source>
</evidence>
<dbReference type="InterPro" id="IPR006555">
    <property type="entry name" value="ATP-dep_Helicase_C"/>
</dbReference>
<dbReference type="GO" id="GO:0005524">
    <property type="term" value="F:ATP binding"/>
    <property type="evidence" value="ECO:0007669"/>
    <property type="project" value="UniProtKB-KW"/>
</dbReference>
<dbReference type="GO" id="GO:0051539">
    <property type="term" value="F:4 iron, 4 sulfur cluster binding"/>
    <property type="evidence" value="ECO:0007669"/>
    <property type="project" value="TreeGrafter"/>
</dbReference>
<dbReference type="GO" id="GO:0006281">
    <property type="term" value="P:DNA repair"/>
    <property type="evidence" value="ECO:0007669"/>
    <property type="project" value="TreeGrafter"/>
</dbReference>
<dbReference type="SUPFAM" id="SSF52540">
    <property type="entry name" value="P-loop containing nucleoside triphosphate hydrolases"/>
    <property type="match status" value="1"/>
</dbReference>
<evidence type="ECO:0000313" key="5">
    <source>
        <dbReference type="EMBL" id="SVB60949.1"/>
    </source>
</evidence>
<keyword evidence="2" id="KW-0378">Hydrolase</keyword>
<dbReference type="GO" id="GO:0016818">
    <property type="term" value="F:hydrolase activity, acting on acid anhydrides, in phosphorus-containing anhydrides"/>
    <property type="evidence" value="ECO:0007669"/>
    <property type="project" value="InterPro"/>
</dbReference>
<name>A0A382FE50_9ZZZZ</name>
<evidence type="ECO:0000256" key="1">
    <source>
        <dbReference type="ARBA" id="ARBA00022741"/>
    </source>
</evidence>
<sequence length="299" mass="33258">SDRLMSGMALWFNYARAEHDPPYARWIRFLSGGQIEGMEIQLASHPVSVADELSERLWGRCAGAVLTSATISVGGDFSIYQAKSGIDPGQSFLSLPSPFCFQEQAVLKIPRMTTSPGDTNAHTEELITLIPDILAEEQSALVLFTSWRQMLRVFDDLEDDFRQRVLMQGDLAKHEILTRHRNRIDAGEVSCIFGLASFAEGVDLPGDYCCHVVITKLPFSVPDDPVDATLAEWIESRGGNSFYDLMLPNAALRVIQAAGRLLRTETDSGSVSILDRRLLNKAYGKVILNALPPFRREFH</sequence>
<dbReference type="AlphaFoldDB" id="A0A382FE50"/>
<dbReference type="GO" id="GO:0003678">
    <property type="term" value="F:DNA helicase activity"/>
    <property type="evidence" value="ECO:0007669"/>
    <property type="project" value="TreeGrafter"/>
</dbReference>
<gene>
    <name evidence="5" type="ORF">METZ01_LOCUS213803</name>
</gene>
<dbReference type="InterPro" id="IPR027417">
    <property type="entry name" value="P-loop_NTPase"/>
</dbReference>
<keyword evidence="3" id="KW-0067">ATP-binding</keyword>
<dbReference type="GO" id="GO:0003676">
    <property type="term" value="F:nucleic acid binding"/>
    <property type="evidence" value="ECO:0007669"/>
    <property type="project" value="InterPro"/>
</dbReference>
<proteinExistence type="predicted"/>
<feature type="domain" description="ATP-dependent helicase C-terminal" evidence="4">
    <location>
        <begin position="147"/>
        <end position="280"/>
    </location>
</feature>
<reference evidence="5" key="1">
    <citation type="submission" date="2018-05" db="EMBL/GenBank/DDBJ databases">
        <authorList>
            <person name="Lanie J.A."/>
            <person name="Ng W.-L."/>
            <person name="Kazmierczak K.M."/>
            <person name="Andrzejewski T.M."/>
            <person name="Davidsen T.M."/>
            <person name="Wayne K.J."/>
            <person name="Tettelin H."/>
            <person name="Glass J.I."/>
            <person name="Rusch D."/>
            <person name="Podicherti R."/>
            <person name="Tsui H.-C.T."/>
            <person name="Winkler M.E."/>
        </authorList>
    </citation>
    <scope>NUCLEOTIDE SEQUENCE</scope>
</reference>
<evidence type="ECO:0000256" key="3">
    <source>
        <dbReference type="ARBA" id="ARBA00022840"/>
    </source>
</evidence>
<dbReference type="PANTHER" id="PTHR11472:SF59">
    <property type="entry name" value="ATP-DEPENDENT DNA HELICASE DING"/>
    <property type="match status" value="1"/>
</dbReference>
<dbReference type="SMART" id="SM00491">
    <property type="entry name" value="HELICc2"/>
    <property type="match status" value="1"/>
</dbReference>
<dbReference type="PANTHER" id="PTHR11472">
    <property type="entry name" value="DNA REPAIR DEAD HELICASE RAD3/XP-D SUBFAMILY MEMBER"/>
    <property type="match status" value="1"/>
</dbReference>
<dbReference type="Pfam" id="PF13307">
    <property type="entry name" value="Helicase_C_2"/>
    <property type="match status" value="1"/>
</dbReference>
<evidence type="ECO:0000256" key="2">
    <source>
        <dbReference type="ARBA" id="ARBA00022801"/>
    </source>
</evidence>
<dbReference type="FunFam" id="3.40.50.300:FF:000437">
    <property type="entry name" value="ATP-dependent DNA helicase DinG"/>
    <property type="match status" value="1"/>
</dbReference>
<dbReference type="InterPro" id="IPR045028">
    <property type="entry name" value="DinG/Rad3-like"/>
</dbReference>
<keyword evidence="1" id="KW-0547">Nucleotide-binding</keyword>
<dbReference type="EMBL" id="UINC01049316">
    <property type="protein sequence ID" value="SVB60949.1"/>
    <property type="molecule type" value="Genomic_DNA"/>
</dbReference>
<accession>A0A382FE50</accession>
<dbReference type="Gene3D" id="3.40.50.300">
    <property type="entry name" value="P-loop containing nucleotide triphosphate hydrolases"/>
    <property type="match status" value="1"/>
</dbReference>
<dbReference type="GO" id="GO:0033677">
    <property type="term" value="F:DNA/RNA helicase activity"/>
    <property type="evidence" value="ECO:0007669"/>
    <property type="project" value="TreeGrafter"/>
</dbReference>
<protein>
    <recommendedName>
        <fullName evidence="4">ATP-dependent helicase C-terminal domain-containing protein</fullName>
    </recommendedName>
</protein>
<dbReference type="GO" id="GO:0009432">
    <property type="term" value="P:SOS response"/>
    <property type="evidence" value="ECO:0007669"/>
    <property type="project" value="TreeGrafter"/>
</dbReference>